<dbReference type="EMBL" id="LR796810">
    <property type="protein sequence ID" value="CAB4167684.1"/>
    <property type="molecule type" value="Genomic_DNA"/>
</dbReference>
<name>A0A6J5PJ97_9CAUD</name>
<protein>
    <submittedName>
        <fullName evidence="2">Uncharacterized protein</fullName>
    </submittedName>
</protein>
<evidence type="ECO:0000313" key="2">
    <source>
        <dbReference type="EMBL" id="CAB4167684.1"/>
    </source>
</evidence>
<keyword evidence="1" id="KW-1133">Transmembrane helix</keyword>
<reference evidence="2" key="1">
    <citation type="submission" date="2020-04" db="EMBL/GenBank/DDBJ databases">
        <authorList>
            <person name="Chiriac C."/>
            <person name="Salcher M."/>
            <person name="Ghai R."/>
            <person name="Kavagutti S V."/>
        </authorList>
    </citation>
    <scope>NUCLEOTIDE SEQUENCE</scope>
</reference>
<feature type="transmembrane region" description="Helical" evidence="1">
    <location>
        <begin position="46"/>
        <end position="65"/>
    </location>
</feature>
<keyword evidence="1" id="KW-0472">Membrane</keyword>
<sequence length="169" mass="17610">MLPNDFDHLQNKTSETTTTASSSWFIKAIDSAFPSGNRKRIRQFSILQFIFFVFGLTPTGIGGTISQASYDTPTSATAVTLNKLRGQVTTVALTTAAAAEEEFTLTNSKIAATDIIALSTTYAGAGTPMLSVKGVAAGSCKIVITNVHATNALNAAMVINFAVIKGAAA</sequence>
<keyword evidence="1" id="KW-0812">Transmembrane</keyword>
<accession>A0A6J5PJ97</accession>
<proteinExistence type="predicted"/>
<evidence type="ECO:0000256" key="1">
    <source>
        <dbReference type="SAM" id="Phobius"/>
    </source>
</evidence>
<gene>
    <name evidence="2" type="ORF">UFOVP861_43</name>
</gene>
<organism evidence="2">
    <name type="scientific">uncultured Caudovirales phage</name>
    <dbReference type="NCBI Taxonomy" id="2100421"/>
    <lineage>
        <taxon>Viruses</taxon>
        <taxon>Duplodnaviria</taxon>
        <taxon>Heunggongvirae</taxon>
        <taxon>Uroviricota</taxon>
        <taxon>Caudoviricetes</taxon>
        <taxon>Peduoviridae</taxon>
        <taxon>Maltschvirus</taxon>
        <taxon>Maltschvirus maltsch</taxon>
    </lineage>
</organism>